<proteinExistence type="predicted"/>
<keyword evidence="3" id="KW-1185">Reference proteome</keyword>
<organism evidence="3">
    <name type="scientific">Candida tenuis (strain ATCC 10573 / BCRC 21748 / CBS 615 / JCM 9827 / NBRC 10315 / NRRL Y-1498 / VKM Y-70)</name>
    <name type="common">Yeast</name>
    <name type="synonym">Yamadazyma tenuis</name>
    <dbReference type="NCBI Taxonomy" id="590646"/>
    <lineage>
        <taxon>Eukaryota</taxon>
        <taxon>Fungi</taxon>
        <taxon>Dikarya</taxon>
        <taxon>Ascomycota</taxon>
        <taxon>Saccharomycotina</taxon>
        <taxon>Pichiomycetes</taxon>
        <taxon>Debaryomycetaceae</taxon>
        <taxon>Yamadazyma</taxon>
    </lineage>
</organism>
<feature type="region of interest" description="Disordered" evidence="1">
    <location>
        <begin position="1"/>
        <end position="43"/>
    </location>
</feature>
<dbReference type="AlphaFoldDB" id="G3B0B1"/>
<protein>
    <submittedName>
        <fullName evidence="2">Uncharacterized protein</fullName>
    </submittedName>
</protein>
<name>G3B0B1_CANTC</name>
<dbReference type="HOGENOM" id="CLU_2757548_0_0_1"/>
<sequence length="70" mass="8152">MPKRRKQRPADILTTSRSQDSAIPLPKRQKSERMDFESDLTDFEEDVSEQKLQVLNLESYRVSSASHENT</sequence>
<reference evidence="2 3" key="1">
    <citation type="journal article" date="2011" name="Proc. Natl. Acad. Sci. U.S.A.">
        <title>Comparative genomics of xylose-fermenting fungi for enhanced biofuel production.</title>
        <authorList>
            <person name="Wohlbach D.J."/>
            <person name="Kuo A."/>
            <person name="Sato T.K."/>
            <person name="Potts K.M."/>
            <person name="Salamov A.A."/>
            <person name="LaButti K.M."/>
            <person name="Sun H."/>
            <person name="Clum A."/>
            <person name="Pangilinan J.L."/>
            <person name="Lindquist E.A."/>
            <person name="Lucas S."/>
            <person name="Lapidus A."/>
            <person name="Jin M."/>
            <person name="Gunawan C."/>
            <person name="Balan V."/>
            <person name="Dale B.E."/>
            <person name="Jeffries T.W."/>
            <person name="Zinkel R."/>
            <person name="Barry K.W."/>
            <person name="Grigoriev I.V."/>
            <person name="Gasch A.P."/>
        </authorList>
    </citation>
    <scope>NUCLEOTIDE SEQUENCE [LARGE SCALE GENOMIC DNA]</scope>
    <source>
        <strain evidence="3">ATCC 10573 / BCRC 21748 / CBS 615 / JCM 9827 / NBRC 10315 / NRRL Y-1498 / VKM Y-70</strain>
    </source>
</reference>
<dbReference type="EMBL" id="GL996514">
    <property type="protein sequence ID" value="EGV65357.1"/>
    <property type="molecule type" value="Genomic_DNA"/>
</dbReference>
<accession>G3B0B1</accession>
<dbReference type="Proteomes" id="UP000000707">
    <property type="component" value="Unassembled WGS sequence"/>
</dbReference>
<gene>
    <name evidence="2" type="ORF">CANTEDRAFT_113075</name>
</gene>
<evidence type="ECO:0000313" key="3">
    <source>
        <dbReference type="Proteomes" id="UP000000707"/>
    </source>
</evidence>
<evidence type="ECO:0000256" key="1">
    <source>
        <dbReference type="SAM" id="MobiDB-lite"/>
    </source>
</evidence>
<evidence type="ECO:0000313" key="2">
    <source>
        <dbReference type="EMBL" id="EGV65357.1"/>
    </source>
</evidence>